<evidence type="ECO:0000313" key="2">
    <source>
        <dbReference type="Proteomes" id="UP001595956"/>
    </source>
</evidence>
<keyword evidence="2" id="KW-1185">Reference proteome</keyword>
<dbReference type="EMBL" id="JBHSMD010000003">
    <property type="protein sequence ID" value="MFC5493697.1"/>
    <property type="molecule type" value="Genomic_DNA"/>
</dbReference>
<sequence length="139" mass="15014">MLTGKVADNVVRLPKTLPLTTTVAEARAEFADDHMHMLLLTANGFLLGTLVRSDIAETDSDADLALVYSSMEGRTVPPSVNAEVMRRVLVASGDRRRAVVDREGRLVGLLCLKRRMSGFCSDADVAARARRVAPATFSA</sequence>
<name>A0ABW0N436_9ACTN</name>
<dbReference type="Proteomes" id="UP001595956">
    <property type="component" value="Unassembled WGS sequence"/>
</dbReference>
<protein>
    <recommendedName>
        <fullName evidence="3">CBS domain-containing protein</fullName>
    </recommendedName>
</protein>
<dbReference type="RefSeq" id="WP_345173188.1">
    <property type="nucleotide sequence ID" value="NZ_BAABFQ010000004.1"/>
</dbReference>
<organism evidence="1 2">
    <name type="scientific">Nocardioides caricicola</name>
    <dbReference type="NCBI Taxonomy" id="634770"/>
    <lineage>
        <taxon>Bacteria</taxon>
        <taxon>Bacillati</taxon>
        <taxon>Actinomycetota</taxon>
        <taxon>Actinomycetes</taxon>
        <taxon>Propionibacteriales</taxon>
        <taxon>Nocardioidaceae</taxon>
        <taxon>Nocardioides</taxon>
    </lineage>
</organism>
<dbReference type="InterPro" id="IPR046342">
    <property type="entry name" value="CBS_dom_sf"/>
</dbReference>
<evidence type="ECO:0000313" key="1">
    <source>
        <dbReference type="EMBL" id="MFC5493697.1"/>
    </source>
</evidence>
<reference evidence="2" key="1">
    <citation type="journal article" date="2019" name="Int. J. Syst. Evol. Microbiol.">
        <title>The Global Catalogue of Microorganisms (GCM) 10K type strain sequencing project: providing services to taxonomists for standard genome sequencing and annotation.</title>
        <authorList>
            <consortium name="The Broad Institute Genomics Platform"/>
            <consortium name="The Broad Institute Genome Sequencing Center for Infectious Disease"/>
            <person name="Wu L."/>
            <person name="Ma J."/>
        </authorList>
    </citation>
    <scope>NUCLEOTIDE SEQUENCE [LARGE SCALE GENOMIC DNA]</scope>
    <source>
        <strain evidence="2">KACC 13778</strain>
    </source>
</reference>
<dbReference type="SUPFAM" id="SSF54631">
    <property type="entry name" value="CBS-domain pair"/>
    <property type="match status" value="1"/>
</dbReference>
<accession>A0ABW0N436</accession>
<evidence type="ECO:0008006" key="3">
    <source>
        <dbReference type="Google" id="ProtNLM"/>
    </source>
</evidence>
<dbReference type="Gene3D" id="3.10.580.10">
    <property type="entry name" value="CBS-domain"/>
    <property type="match status" value="1"/>
</dbReference>
<comment type="caution">
    <text evidence="1">The sequence shown here is derived from an EMBL/GenBank/DDBJ whole genome shotgun (WGS) entry which is preliminary data.</text>
</comment>
<proteinExistence type="predicted"/>
<gene>
    <name evidence="1" type="ORF">ACFPKY_11340</name>
</gene>